<dbReference type="AlphaFoldDB" id="A0A2U9IKL7"/>
<sequence>MTTIVVGGGITGLLTSLKFNDSVIIESKKTYRNSYASLWSVFPPLCGNHYDECLQAETEYLNFCKDYDIICKKAHILRKAENKIGGKILSREEIKDLEPDINLEEAEYFDNGLFVEGEDLINKLSSEANIRYSNVTKINISNDTVSSIALSNGEEIKGDFYIFTASYLLQNLLQNFVTFKPYKGHLIIANTKYNLRGILIVNDRIAISGKRLYMNGDSTNTSTTDIDYTQISKTINTFKDIIDFDTTNLEIRVGFRSVSENGEPVLLNPYKNLIIVGGYKFGFALAPVLAKKVKELIKKL</sequence>
<evidence type="ECO:0000313" key="3">
    <source>
        <dbReference type="Proteomes" id="UP000248410"/>
    </source>
</evidence>
<dbReference type="InterPro" id="IPR036188">
    <property type="entry name" value="FAD/NAD-bd_sf"/>
</dbReference>
<dbReference type="EMBL" id="CP029288">
    <property type="protein sequence ID" value="AWR96536.1"/>
    <property type="molecule type" value="Genomic_DNA"/>
</dbReference>
<keyword evidence="3" id="KW-1185">Reference proteome</keyword>
<dbReference type="Proteomes" id="UP000248410">
    <property type="component" value="Chromosome"/>
</dbReference>
<protein>
    <submittedName>
        <fullName evidence="2">FAD-binding oxidoreductase</fullName>
    </submittedName>
</protein>
<dbReference type="GeneID" id="36836812"/>
<reference evidence="2 3" key="1">
    <citation type="submission" date="2018-05" db="EMBL/GenBank/DDBJ databases">
        <title>Complete Genome Sequences of Extremely Thermoacidophilic, Metal-Mobilizing Type-Strain Members of the Archaeal Family Sulfolobaceae: Acidianus brierleyi DSM-1651T, Acidianus sulfidivorans DSM-18786T, Metallosphaera hakonensis DSM-7519T, and Metallosphaera prunae DSM-10039T.</title>
        <authorList>
            <person name="Counts J.A."/>
            <person name="Kelly R.M."/>
        </authorList>
    </citation>
    <scope>NUCLEOTIDE SEQUENCE [LARGE SCALE GENOMIC DNA]</scope>
    <source>
        <strain evidence="2 3">JP7</strain>
    </source>
</reference>
<dbReference type="RefSeq" id="WP_110379426.1">
    <property type="nucleotide sequence ID" value="NZ_CP029288.2"/>
</dbReference>
<evidence type="ECO:0000259" key="1">
    <source>
        <dbReference type="Pfam" id="PF01266"/>
    </source>
</evidence>
<dbReference type="Gene3D" id="3.50.50.60">
    <property type="entry name" value="FAD/NAD(P)-binding domain"/>
    <property type="match status" value="1"/>
</dbReference>
<name>A0A2U9IKL7_9CREN</name>
<gene>
    <name evidence="2" type="ORF">DFR86_02545</name>
</gene>
<proteinExistence type="predicted"/>
<dbReference type="Gene3D" id="3.30.9.10">
    <property type="entry name" value="D-Amino Acid Oxidase, subunit A, domain 2"/>
    <property type="match status" value="1"/>
</dbReference>
<accession>A0A2U9IKL7</accession>
<dbReference type="SUPFAM" id="SSF51905">
    <property type="entry name" value="FAD/NAD(P)-binding domain"/>
    <property type="match status" value="1"/>
</dbReference>
<evidence type="ECO:0000313" key="2">
    <source>
        <dbReference type="EMBL" id="AWR96536.1"/>
    </source>
</evidence>
<dbReference type="KEGG" id="asul:DFR86_02545"/>
<dbReference type="InterPro" id="IPR006076">
    <property type="entry name" value="FAD-dep_OxRdtase"/>
</dbReference>
<dbReference type="OrthoDB" id="34620at2157"/>
<organism evidence="2 3">
    <name type="scientific">Acidianus sulfidivorans JP7</name>
    <dbReference type="NCBI Taxonomy" id="619593"/>
    <lineage>
        <taxon>Archaea</taxon>
        <taxon>Thermoproteota</taxon>
        <taxon>Thermoprotei</taxon>
        <taxon>Sulfolobales</taxon>
        <taxon>Sulfolobaceae</taxon>
        <taxon>Acidianus</taxon>
    </lineage>
</organism>
<feature type="domain" description="FAD dependent oxidoreductase" evidence="1">
    <location>
        <begin position="53"/>
        <end position="295"/>
    </location>
</feature>
<dbReference type="Pfam" id="PF01266">
    <property type="entry name" value="DAO"/>
    <property type="match status" value="1"/>
</dbReference>